<organism evidence="3 4">
    <name type="scientific">Bacteriovorax antarcticus</name>
    <dbReference type="NCBI Taxonomy" id="3088717"/>
    <lineage>
        <taxon>Bacteria</taxon>
        <taxon>Pseudomonadati</taxon>
        <taxon>Bdellovibrionota</taxon>
        <taxon>Bacteriovoracia</taxon>
        <taxon>Bacteriovoracales</taxon>
        <taxon>Bacteriovoracaceae</taxon>
        <taxon>Bacteriovorax</taxon>
    </lineage>
</organism>
<dbReference type="PANTHER" id="PTHR34406">
    <property type="entry name" value="PROTEIN YCEI"/>
    <property type="match status" value="1"/>
</dbReference>
<dbReference type="RefSeq" id="WP_323575780.1">
    <property type="nucleotide sequence ID" value="NZ_JAYGJQ010000001.1"/>
</dbReference>
<accession>A0ABU5VST0</accession>
<feature type="domain" description="Lipid/polyisoprenoid-binding YceI-like" evidence="2">
    <location>
        <begin position="29"/>
        <end position="195"/>
    </location>
</feature>
<feature type="signal peptide" evidence="1">
    <location>
        <begin position="1"/>
        <end position="20"/>
    </location>
</feature>
<evidence type="ECO:0000256" key="1">
    <source>
        <dbReference type="SAM" id="SignalP"/>
    </source>
</evidence>
<name>A0ABU5VST0_9BACT</name>
<keyword evidence="4" id="KW-1185">Reference proteome</keyword>
<evidence type="ECO:0000313" key="3">
    <source>
        <dbReference type="EMBL" id="MEA9356103.1"/>
    </source>
</evidence>
<dbReference type="Pfam" id="PF04264">
    <property type="entry name" value="YceI"/>
    <property type="match status" value="1"/>
</dbReference>
<dbReference type="EMBL" id="JAYGJQ010000001">
    <property type="protein sequence ID" value="MEA9356103.1"/>
    <property type="molecule type" value="Genomic_DNA"/>
</dbReference>
<dbReference type="SUPFAM" id="SSF101874">
    <property type="entry name" value="YceI-like"/>
    <property type="match status" value="1"/>
</dbReference>
<sequence>MKTKLSLALTVLFFSLSAFALMPNYVPGQYKIDPDHTRVDFVINHFVISEVEGRFNDVKGNFLLAKKFTLSTVEAEIATTSIDTAVAKRDEHLRSKEFFDVATYPRMTFVGKHFTGKPGSFTLVGDLTIKDVTKEVTFRGKYTGSVKDPMGNERVALNMSTKINRKDFHINYDQKIDIGPAVGDDVTIMIRTEGIKTGDVSK</sequence>
<dbReference type="Gene3D" id="2.40.128.110">
    <property type="entry name" value="Lipid/polyisoprenoid-binding, YceI-like"/>
    <property type="match status" value="1"/>
</dbReference>
<dbReference type="SMART" id="SM00867">
    <property type="entry name" value="YceI"/>
    <property type="match status" value="1"/>
</dbReference>
<dbReference type="Proteomes" id="UP001302274">
    <property type="component" value="Unassembled WGS sequence"/>
</dbReference>
<gene>
    <name evidence="3" type="ORF">SHI21_07820</name>
</gene>
<evidence type="ECO:0000313" key="4">
    <source>
        <dbReference type="Proteomes" id="UP001302274"/>
    </source>
</evidence>
<dbReference type="PANTHER" id="PTHR34406:SF1">
    <property type="entry name" value="PROTEIN YCEI"/>
    <property type="match status" value="1"/>
</dbReference>
<dbReference type="InterPro" id="IPR036761">
    <property type="entry name" value="TTHA0802/YceI-like_sf"/>
</dbReference>
<protein>
    <submittedName>
        <fullName evidence="3">YceI family protein</fullName>
    </submittedName>
</protein>
<reference evidence="3 4" key="1">
    <citation type="submission" date="2023-11" db="EMBL/GenBank/DDBJ databases">
        <title>A Novel Polar Bacteriovorax (B. antarcticus) Isolated from the Biocrust in Antarctica.</title>
        <authorList>
            <person name="Mun W."/>
            <person name="Choi S.Y."/>
            <person name="Mitchell R.J."/>
        </authorList>
    </citation>
    <scope>NUCLEOTIDE SEQUENCE [LARGE SCALE GENOMIC DNA]</scope>
    <source>
        <strain evidence="3 4">PP10</strain>
    </source>
</reference>
<keyword evidence="1" id="KW-0732">Signal</keyword>
<comment type="caution">
    <text evidence="3">The sequence shown here is derived from an EMBL/GenBank/DDBJ whole genome shotgun (WGS) entry which is preliminary data.</text>
</comment>
<dbReference type="InterPro" id="IPR007372">
    <property type="entry name" value="Lipid/polyisoprenoid-bd_YceI"/>
</dbReference>
<evidence type="ECO:0000259" key="2">
    <source>
        <dbReference type="SMART" id="SM00867"/>
    </source>
</evidence>
<feature type="chain" id="PRO_5046236949" evidence="1">
    <location>
        <begin position="21"/>
        <end position="202"/>
    </location>
</feature>
<proteinExistence type="predicted"/>